<comment type="caution">
    <text evidence="4">The sequence shown here is derived from an EMBL/GenBank/DDBJ whole genome shotgun (WGS) entry which is preliminary data.</text>
</comment>
<proteinExistence type="predicted"/>
<protein>
    <recommendedName>
        <fullName evidence="6">KH domain-containing protein</fullName>
    </recommendedName>
</protein>
<dbReference type="Proteomes" id="UP000075391">
    <property type="component" value="Unassembled WGS sequence"/>
</dbReference>
<reference evidence="4 5" key="1">
    <citation type="submission" date="2016-03" db="EMBL/GenBank/DDBJ databases">
        <authorList>
            <person name="Ploux O."/>
        </authorList>
    </citation>
    <scope>NUCLEOTIDE SEQUENCE [LARGE SCALE GENOMIC DNA]</scope>
    <source>
        <strain evidence="4 5">BER2</strain>
    </source>
</reference>
<accession>A0A150WW70</accession>
<dbReference type="CDD" id="cd22533">
    <property type="entry name" value="KH-II_YlqC-like"/>
    <property type="match status" value="1"/>
</dbReference>
<evidence type="ECO:0000313" key="5">
    <source>
        <dbReference type="Proteomes" id="UP000075391"/>
    </source>
</evidence>
<keyword evidence="2" id="KW-0694">RNA-binding</keyword>
<feature type="region of interest" description="Disordered" evidence="3">
    <location>
        <begin position="1"/>
        <end position="25"/>
    </location>
</feature>
<dbReference type="PANTHER" id="PTHR34654:SF1">
    <property type="entry name" value="RNA-BINDING PROTEIN KHPA"/>
    <property type="match status" value="1"/>
</dbReference>
<dbReference type="RefSeq" id="WP_063242488.1">
    <property type="nucleotide sequence ID" value="NZ_CP168967.1"/>
</dbReference>
<dbReference type="AlphaFoldDB" id="A0A150WW70"/>
<gene>
    <name evidence="4" type="ORF">AZI85_01960</name>
</gene>
<keyword evidence="1" id="KW-0963">Cytoplasm</keyword>
<evidence type="ECO:0000256" key="1">
    <source>
        <dbReference type="ARBA" id="ARBA00022490"/>
    </source>
</evidence>
<dbReference type="InterPro" id="IPR020627">
    <property type="entry name" value="KhpA"/>
</dbReference>
<dbReference type="InterPro" id="IPR015946">
    <property type="entry name" value="KH_dom-like_a/b"/>
</dbReference>
<organism evidence="4 5">
    <name type="scientific">Bdellovibrio bacteriovorus</name>
    <dbReference type="NCBI Taxonomy" id="959"/>
    <lineage>
        <taxon>Bacteria</taxon>
        <taxon>Pseudomonadati</taxon>
        <taxon>Bdellovibrionota</taxon>
        <taxon>Bdellovibrionia</taxon>
        <taxon>Bdellovibrionales</taxon>
        <taxon>Pseudobdellovibrionaceae</taxon>
        <taxon>Bdellovibrio</taxon>
    </lineage>
</organism>
<evidence type="ECO:0000256" key="2">
    <source>
        <dbReference type="ARBA" id="ARBA00022884"/>
    </source>
</evidence>
<dbReference type="Pfam" id="PF13083">
    <property type="entry name" value="KH_KhpA-B"/>
    <property type="match status" value="1"/>
</dbReference>
<sequence length="111" mass="12509">MSSSEKPLVIKRQSRDPWMPENPSKEGVLNQCRDLIEGLLKLNADVPEEMSVMVIPGERTTTFKVDCCQRNMARLIGRNGKTITSIRNIVTAVTSKYGLRAIVDIPFYPQD</sequence>
<evidence type="ECO:0008006" key="6">
    <source>
        <dbReference type="Google" id="ProtNLM"/>
    </source>
</evidence>
<name>A0A150WW70_BDEBC</name>
<dbReference type="PANTHER" id="PTHR34654">
    <property type="entry name" value="UPF0109 PROTEIN SCO5592"/>
    <property type="match status" value="1"/>
</dbReference>
<dbReference type="EMBL" id="LUKF01000001">
    <property type="protein sequence ID" value="KYG70721.1"/>
    <property type="molecule type" value="Genomic_DNA"/>
</dbReference>
<dbReference type="GO" id="GO:0003723">
    <property type="term" value="F:RNA binding"/>
    <property type="evidence" value="ECO:0007669"/>
    <property type="project" value="UniProtKB-KW"/>
</dbReference>
<dbReference type="Gene3D" id="3.30.300.20">
    <property type="match status" value="1"/>
</dbReference>
<evidence type="ECO:0000313" key="4">
    <source>
        <dbReference type="EMBL" id="KYG70721.1"/>
    </source>
</evidence>
<evidence type="ECO:0000256" key="3">
    <source>
        <dbReference type="SAM" id="MobiDB-lite"/>
    </source>
</evidence>